<name>A0A1E5H414_9ENTE</name>
<proteinExistence type="predicted"/>
<dbReference type="STRING" id="903983.BCR23_00480"/>
<dbReference type="Pfam" id="PF07099">
    <property type="entry name" value="DUF1361"/>
    <property type="match status" value="1"/>
</dbReference>
<feature type="transmembrane region" description="Helical" evidence="1">
    <location>
        <begin position="35"/>
        <end position="54"/>
    </location>
</feature>
<sequence>MVFFADRYHFMALNVFLAYIPIEISFHFREVNRKIALILGMLWLLFYPNAPYLLTDFFHLENLSIYRGMDQLFGQSLSAWLSFSLLTAGICVYAFLGMTTLLTALNECYRRGVFSKKQQGVFFFLIVNLLSSLAIFVGRFDRLHSVYLFTEPVETLKTIFLNWSVDKVLFILLFTGLQLVLLLTIVGIMKLSWTKKEEWLD</sequence>
<evidence type="ECO:0000313" key="3">
    <source>
        <dbReference type="Proteomes" id="UP000094764"/>
    </source>
</evidence>
<gene>
    <name evidence="2" type="ORF">BCR23_00480</name>
</gene>
<protein>
    <recommendedName>
        <fullName evidence="4">DUF1361 domain-containing protein</fullName>
    </recommendedName>
</protein>
<comment type="caution">
    <text evidence="2">The sequence shown here is derived from an EMBL/GenBank/DDBJ whole genome shotgun (WGS) entry which is preliminary data.</text>
</comment>
<feature type="transmembrane region" description="Helical" evidence="1">
    <location>
        <begin position="121"/>
        <end position="140"/>
    </location>
</feature>
<keyword evidence="1" id="KW-0812">Transmembrane</keyword>
<evidence type="ECO:0000256" key="1">
    <source>
        <dbReference type="SAM" id="Phobius"/>
    </source>
</evidence>
<dbReference type="InterPro" id="IPR009793">
    <property type="entry name" value="DUF1361"/>
</dbReference>
<feature type="transmembrane region" description="Helical" evidence="1">
    <location>
        <begin position="79"/>
        <end position="101"/>
    </location>
</feature>
<reference evidence="3" key="1">
    <citation type="submission" date="2016-09" db="EMBL/GenBank/DDBJ databases">
        <authorList>
            <person name="Gulvik C.A."/>
        </authorList>
    </citation>
    <scope>NUCLEOTIDE SEQUENCE [LARGE SCALE GENOMIC DNA]</scope>
    <source>
        <strain evidence="3">LMG 26306</strain>
    </source>
</reference>
<feature type="transmembrane region" description="Helical" evidence="1">
    <location>
        <begin position="12"/>
        <end position="28"/>
    </location>
</feature>
<dbReference type="RefSeq" id="WP_069633980.1">
    <property type="nucleotide sequence ID" value="NZ_JXKZ01000001.1"/>
</dbReference>
<accession>A0A1E5H414</accession>
<dbReference type="Proteomes" id="UP000094764">
    <property type="component" value="Unassembled WGS sequence"/>
</dbReference>
<feature type="transmembrane region" description="Helical" evidence="1">
    <location>
        <begin position="168"/>
        <end position="189"/>
    </location>
</feature>
<organism evidence="2 3">
    <name type="scientific">Enterococcus quebecensis</name>
    <dbReference type="NCBI Taxonomy" id="903983"/>
    <lineage>
        <taxon>Bacteria</taxon>
        <taxon>Bacillati</taxon>
        <taxon>Bacillota</taxon>
        <taxon>Bacilli</taxon>
        <taxon>Lactobacillales</taxon>
        <taxon>Enterococcaceae</taxon>
        <taxon>Enterococcus</taxon>
    </lineage>
</organism>
<keyword evidence="1" id="KW-0472">Membrane</keyword>
<keyword evidence="3" id="KW-1185">Reference proteome</keyword>
<evidence type="ECO:0000313" key="2">
    <source>
        <dbReference type="EMBL" id="OEG19644.1"/>
    </source>
</evidence>
<dbReference type="AlphaFoldDB" id="A0A1E5H414"/>
<keyword evidence="1" id="KW-1133">Transmembrane helix</keyword>
<dbReference type="EMBL" id="MIKB01000001">
    <property type="protein sequence ID" value="OEG19644.1"/>
    <property type="molecule type" value="Genomic_DNA"/>
</dbReference>
<evidence type="ECO:0008006" key="4">
    <source>
        <dbReference type="Google" id="ProtNLM"/>
    </source>
</evidence>